<reference evidence="1" key="1">
    <citation type="submission" date="2020-11" db="EMBL/GenBank/DDBJ databases">
        <authorList>
            <consortium name="DOE Joint Genome Institute"/>
            <person name="Ahrendt S."/>
            <person name="Riley R."/>
            <person name="Andreopoulos W."/>
            <person name="Labutti K."/>
            <person name="Pangilinan J."/>
            <person name="Ruiz-Duenas F.J."/>
            <person name="Barrasa J.M."/>
            <person name="Sanchez-Garcia M."/>
            <person name="Camarero S."/>
            <person name="Miyauchi S."/>
            <person name="Serrano A."/>
            <person name="Linde D."/>
            <person name="Babiker R."/>
            <person name="Drula E."/>
            <person name="Ayuso-Fernandez I."/>
            <person name="Pacheco R."/>
            <person name="Padilla G."/>
            <person name="Ferreira P."/>
            <person name="Barriuso J."/>
            <person name="Kellner H."/>
            <person name="Castanera R."/>
            <person name="Alfaro M."/>
            <person name="Ramirez L."/>
            <person name="Pisabarro A.G."/>
            <person name="Kuo A."/>
            <person name="Tritt A."/>
            <person name="Lipzen A."/>
            <person name="He G."/>
            <person name="Yan M."/>
            <person name="Ng V."/>
            <person name="Cullen D."/>
            <person name="Martin F."/>
            <person name="Rosso M.-N."/>
            <person name="Henrissat B."/>
            <person name="Hibbett D."/>
            <person name="Martinez A.T."/>
            <person name="Grigoriev I.V."/>
        </authorList>
    </citation>
    <scope>NUCLEOTIDE SEQUENCE</scope>
    <source>
        <strain evidence="1">AH 40177</strain>
    </source>
</reference>
<protein>
    <recommendedName>
        <fullName evidence="3">CxC2-like cysteine cluster KDZ transposase-associated domain-containing protein</fullName>
    </recommendedName>
</protein>
<dbReference type="OrthoDB" id="2974258at2759"/>
<organism evidence="1 2">
    <name type="scientific">Rhodocollybia butyracea</name>
    <dbReference type="NCBI Taxonomy" id="206335"/>
    <lineage>
        <taxon>Eukaryota</taxon>
        <taxon>Fungi</taxon>
        <taxon>Dikarya</taxon>
        <taxon>Basidiomycota</taxon>
        <taxon>Agaricomycotina</taxon>
        <taxon>Agaricomycetes</taxon>
        <taxon>Agaricomycetidae</taxon>
        <taxon>Agaricales</taxon>
        <taxon>Marasmiineae</taxon>
        <taxon>Omphalotaceae</taxon>
        <taxon>Rhodocollybia</taxon>
    </lineage>
</organism>
<name>A0A9P5U5F4_9AGAR</name>
<dbReference type="InterPro" id="IPR040521">
    <property type="entry name" value="KDZ"/>
</dbReference>
<evidence type="ECO:0000313" key="2">
    <source>
        <dbReference type="Proteomes" id="UP000772434"/>
    </source>
</evidence>
<dbReference type="Proteomes" id="UP000772434">
    <property type="component" value="Unassembled WGS sequence"/>
</dbReference>
<dbReference type="Pfam" id="PF18758">
    <property type="entry name" value="KDZ"/>
    <property type="match status" value="1"/>
</dbReference>
<gene>
    <name evidence="1" type="ORF">BDP27DRAFT_1365508</name>
</gene>
<dbReference type="EMBL" id="JADNRY010000084">
    <property type="protein sequence ID" value="KAF9066634.1"/>
    <property type="molecule type" value="Genomic_DNA"/>
</dbReference>
<comment type="caution">
    <text evidence="1">The sequence shown here is derived from an EMBL/GenBank/DDBJ whole genome shotgun (WGS) entry which is preliminary data.</text>
</comment>
<evidence type="ECO:0000313" key="1">
    <source>
        <dbReference type="EMBL" id="KAF9066634.1"/>
    </source>
</evidence>
<accession>A0A9P5U5F4</accession>
<evidence type="ECO:0008006" key="3">
    <source>
        <dbReference type="Google" id="ProtNLM"/>
    </source>
</evidence>
<dbReference type="AlphaFoldDB" id="A0A9P5U5F4"/>
<proteinExistence type="predicted"/>
<keyword evidence="2" id="KW-1185">Reference proteome</keyword>
<sequence>MSGSQTCCMVLFNSPLNWTFKPYQSRNPTLGDGFAYFVPYNDYIDWVKRFVDQAEISSCSGFAAIFLANLKNIKGLRTTGVGGCCCGRHGFWLPNRMGDLQKGERYESITSTIDVRYCNMDYIFAQAVKGLDCMIILSYDIACQWGQKFWVRLEELKDKIDFCITEDNLIFLVPKFHLPVHLPSCQAPFSFHFTPVTLNDIFGHHNYRLLQNLDKLLGQRLLTALHQAKEQSQGYDRFCEGLEMNVGKDVLQKWQFLVEDWEKDHQKPCPYETSNEDQNSLKKVEIQLAKEEHEAMVQGTMVHTSSATVFLVLGIDIEQRQRQIEVELKINSPLTPTQTLAIQRQRSLILRHIQQFRSLQGTFMPHLWDFLSTAQRSHLDDPDTNMPEKIKLFMPSELDNNSVRNAACAGKIWEQESQLRHGEAIDALNTVQQGLRAHTLTNNLKLKNITGQRHNTRAQGVLQHIDLGINSNKIQYRYARNALFCLWGHGDWEKKLQILKDGDVRGLNEQALNAEELAQEELLCERGLLNELQGAGFASPGVAVVAGDTGKHTLSWIWYDTSTDPEDPEFQDALRVEWCKARARSLRWKEEVLLLCEEIWWMREFSLWKARWWRDQIGQREGISKELQEGMTAYALQHAFFEEKRAELVSARWDYLVEHAKGVRPDISNLGALLEDVLDIGKRYEEDEELAADMEVI</sequence>